<gene>
    <name evidence="1" type="ORF">SAMN05421748_12188</name>
</gene>
<dbReference type="AlphaFoldDB" id="A0A285JJ39"/>
<name>A0A285JJ39_9ACTN</name>
<proteinExistence type="predicted"/>
<accession>A0A285JJ39</accession>
<organism evidence="1 2">
    <name type="scientific">Paractinoplanes atraurantiacus</name>
    <dbReference type="NCBI Taxonomy" id="1036182"/>
    <lineage>
        <taxon>Bacteria</taxon>
        <taxon>Bacillati</taxon>
        <taxon>Actinomycetota</taxon>
        <taxon>Actinomycetes</taxon>
        <taxon>Micromonosporales</taxon>
        <taxon>Micromonosporaceae</taxon>
        <taxon>Paractinoplanes</taxon>
    </lineage>
</organism>
<dbReference type="Pfam" id="PF20062">
    <property type="entry name" value="DUF6461"/>
    <property type="match status" value="1"/>
</dbReference>
<evidence type="ECO:0000313" key="2">
    <source>
        <dbReference type="Proteomes" id="UP000219612"/>
    </source>
</evidence>
<keyword evidence="2" id="KW-1185">Reference proteome</keyword>
<dbReference type="Proteomes" id="UP000219612">
    <property type="component" value="Unassembled WGS sequence"/>
</dbReference>
<evidence type="ECO:0000313" key="1">
    <source>
        <dbReference type="EMBL" id="SNY60285.1"/>
    </source>
</evidence>
<dbReference type="EMBL" id="OBDY01000021">
    <property type="protein sequence ID" value="SNY60285.1"/>
    <property type="molecule type" value="Genomic_DNA"/>
</dbReference>
<protein>
    <submittedName>
        <fullName evidence="1">Uncharacterized protein</fullName>
    </submittedName>
</protein>
<dbReference type="InterPro" id="IPR045592">
    <property type="entry name" value="DUF6461"/>
</dbReference>
<reference evidence="1 2" key="1">
    <citation type="submission" date="2017-09" db="EMBL/GenBank/DDBJ databases">
        <authorList>
            <person name="Ehlers B."/>
            <person name="Leendertz F.H."/>
        </authorList>
    </citation>
    <scope>NUCLEOTIDE SEQUENCE [LARGE SCALE GENOMIC DNA]</scope>
    <source>
        <strain evidence="1 2">CGMCC 4.6857</strain>
    </source>
</reference>
<sequence>MIAVNNYGWFEVTGPGLSVESCLTFVKGRTEDEVAKALGGSVVGRITGLEDLNEQTFSVAVTQLTGGALIVEQYSQLGTDEEILETLSQGTDVATVYHSENNDELFIWTKDGEIRVSFDFRNASWREGSDPDALLDVLRSMGFNLGPDDPDDPEYVFDEEASSRAFNLAEHVTGIRLTEAVLTTSHFSVVQVPALA</sequence>